<accession>A0ABV5Z9S1</accession>
<dbReference type="RefSeq" id="WP_027311529.1">
    <property type="nucleotide sequence ID" value="NZ_JBHLZN010000002.1"/>
</dbReference>
<keyword evidence="1 2" id="KW-0597">Phosphoprotein</keyword>
<dbReference type="SUPFAM" id="SSF52172">
    <property type="entry name" value="CheY-like"/>
    <property type="match status" value="1"/>
</dbReference>
<proteinExistence type="predicted"/>
<evidence type="ECO:0000256" key="1">
    <source>
        <dbReference type="ARBA" id="ARBA00022553"/>
    </source>
</evidence>
<organism evidence="4 5">
    <name type="scientific">Balneatrix alpica</name>
    <dbReference type="NCBI Taxonomy" id="75684"/>
    <lineage>
        <taxon>Bacteria</taxon>
        <taxon>Pseudomonadati</taxon>
        <taxon>Pseudomonadota</taxon>
        <taxon>Gammaproteobacteria</taxon>
        <taxon>Oceanospirillales</taxon>
        <taxon>Balneatrichaceae</taxon>
        <taxon>Balneatrix</taxon>
    </lineage>
</organism>
<sequence length="131" mass="14201">MSVIKVYLIEDSPIIRANLIAALEEMAPVQVVGWAEQAKDAIAWLQQGGDCQLVIVDIFLRQGSGLEVLQALTTQATPPRALVLTNYATPSVRQQCQALGAVQVLDKSSELDTLFDYCQQLAAELTESGRA</sequence>
<protein>
    <submittedName>
        <fullName evidence="4">Response regulator</fullName>
    </submittedName>
</protein>
<dbReference type="Gene3D" id="3.40.50.2300">
    <property type="match status" value="1"/>
</dbReference>
<evidence type="ECO:0000256" key="2">
    <source>
        <dbReference type="PROSITE-ProRule" id="PRU00169"/>
    </source>
</evidence>
<dbReference type="SMART" id="SM00448">
    <property type="entry name" value="REC"/>
    <property type="match status" value="1"/>
</dbReference>
<comment type="caution">
    <text evidence="4">The sequence shown here is derived from an EMBL/GenBank/DDBJ whole genome shotgun (WGS) entry which is preliminary data.</text>
</comment>
<dbReference type="Proteomes" id="UP001589628">
    <property type="component" value="Unassembled WGS sequence"/>
</dbReference>
<reference evidence="4 5" key="1">
    <citation type="submission" date="2024-09" db="EMBL/GenBank/DDBJ databases">
        <authorList>
            <person name="Sun Q."/>
            <person name="Mori K."/>
        </authorList>
    </citation>
    <scope>NUCLEOTIDE SEQUENCE [LARGE SCALE GENOMIC DNA]</scope>
    <source>
        <strain evidence="4 5">ATCC 51285</strain>
    </source>
</reference>
<dbReference type="InterPro" id="IPR001789">
    <property type="entry name" value="Sig_transdc_resp-reg_receiver"/>
</dbReference>
<evidence type="ECO:0000313" key="4">
    <source>
        <dbReference type="EMBL" id="MFB9886025.1"/>
    </source>
</evidence>
<gene>
    <name evidence="4" type="ORF">ACFFLH_06360</name>
</gene>
<evidence type="ECO:0000259" key="3">
    <source>
        <dbReference type="PROSITE" id="PS50110"/>
    </source>
</evidence>
<feature type="domain" description="Response regulatory" evidence="3">
    <location>
        <begin position="5"/>
        <end position="122"/>
    </location>
</feature>
<name>A0ABV5Z9S1_9GAMM</name>
<dbReference type="PROSITE" id="PS50110">
    <property type="entry name" value="RESPONSE_REGULATORY"/>
    <property type="match status" value="1"/>
</dbReference>
<keyword evidence="5" id="KW-1185">Reference proteome</keyword>
<dbReference type="InterPro" id="IPR050595">
    <property type="entry name" value="Bact_response_regulator"/>
</dbReference>
<dbReference type="PANTHER" id="PTHR44591:SF24">
    <property type="entry name" value="PROTEIN-GLUTAMATE METHYLESTERASE_PROTEIN-GLUTAMINE GLUTAMINASE 1"/>
    <property type="match status" value="1"/>
</dbReference>
<feature type="modified residue" description="4-aspartylphosphate" evidence="2">
    <location>
        <position position="57"/>
    </location>
</feature>
<evidence type="ECO:0000313" key="5">
    <source>
        <dbReference type="Proteomes" id="UP001589628"/>
    </source>
</evidence>
<dbReference type="CDD" id="cd17535">
    <property type="entry name" value="REC_NarL-like"/>
    <property type="match status" value="1"/>
</dbReference>
<dbReference type="Pfam" id="PF00072">
    <property type="entry name" value="Response_reg"/>
    <property type="match status" value="1"/>
</dbReference>
<dbReference type="InterPro" id="IPR058245">
    <property type="entry name" value="NreC/VraR/RcsB-like_REC"/>
</dbReference>
<dbReference type="InterPro" id="IPR011006">
    <property type="entry name" value="CheY-like_superfamily"/>
</dbReference>
<dbReference type="PANTHER" id="PTHR44591">
    <property type="entry name" value="STRESS RESPONSE REGULATOR PROTEIN 1"/>
    <property type="match status" value="1"/>
</dbReference>
<dbReference type="EMBL" id="JBHLZN010000002">
    <property type="protein sequence ID" value="MFB9886025.1"/>
    <property type="molecule type" value="Genomic_DNA"/>
</dbReference>